<protein>
    <submittedName>
        <fullName evidence="3">DNA endonuclease SmrA</fullName>
    </submittedName>
    <submittedName>
        <fullName evidence="2">DNA mismatch repair protein MutS</fullName>
    </submittedName>
</protein>
<comment type="caution">
    <text evidence="2">The sequence shown here is derived from an EMBL/GenBank/DDBJ whole genome shotgun (WGS) entry which is preliminary data.</text>
</comment>
<reference evidence="2 4" key="1">
    <citation type="submission" date="2015-09" db="EMBL/GenBank/DDBJ databases">
        <title>Draft Genome Sequence of Pseudoalteromonas lipolytica UCD-48B.</title>
        <authorList>
            <person name="Krusor M."/>
            <person name="Coil D.A."/>
            <person name="Lang J.M."/>
            <person name="Eisen J.A."/>
            <person name="Alexiev A."/>
        </authorList>
    </citation>
    <scope>NUCLEOTIDE SEQUENCE [LARGE SCALE GENOMIC DNA]</scope>
    <source>
        <strain evidence="2 4">UCD-48B</strain>
    </source>
</reference>
<keyword evidence="3" id="KW-0378">Hydrolase</keyword>
<dbReference type="InterPro" id="IPR036063">
    <property type="entry name" value="Smr_dom_sf"/>
</dbReference>
<name>A0A0P7DYA5_9GAMM</name>
<dbReference type="EMBL" id="JAQPZS010000016">
    <property type="protein sequence ID" value="MEJ6497452.1"/>
    <property type="molecule type" value="Genomic_DNA"/>
</dbReference>
<evidence type="ECO:0000259" key="1">
    <source>
        <dbReference type="PROSITE" id="PS50828"/>
    </source>
</evidence>
<sequence length="193" mass="22048">MSLNDFDLFLSSMEDVKPLKHDTVQFDSTKQGPSLAQQEKRKAAECDLAIDENYLRSEFVELLDPHAILAFKKDGVQGQVYKNLRLAKYQLDATLDLHGQPLQRARSTLFNFIDDCHKRNIRVVLIRHGIGIKNKSQPGILKSYTNKWLQEIPAVLAFHSALKHHGGSGATYVMIKKSDEKKHENREIHSKRS</sequence>
<dbReference type="InterPro" id="IPR002625">
    <property type="entry name" value="Smr_dom"/>
</dbReference>
<dbReference type="AlphaFoldDB" id="A0A0P7DYA5"/>
<evidence type="ECO:0000313" key="2">
    <source>
        <dbReference type="EMBL" id="KPM85006.1"/>
    </source>
</evidence>
<dbReference type="Pfam" id="PF01713">
    <property type="entry name" value="Smr"/>
    <property type="match status" value="1"/>
</dbReference>
<gene>
    <name evidence="3" type="primary">smrA</name>
    <name evidence="2" type="ORF">AOG27_04380</name>
    <name evidence="3" type="ORF">PQI24_15510</name>
</gene>
<dbReference type="Gene3D" id="3.30.1370.110">
    <property type="match status" value="1"/>
</dbReference>
<dbReference type="PATRIC" id="fig|570156.3.peg.859"/>
<organism evidence="2 4">
    <name type="scientific">Pseudoalteromonas lipolytica</name>
    <dbReference type="NCBI Taxonomy" id="570156"/>
    <lineage>
        <taxon>Bacteria</taxon>
        <taxon>Pseudomonadati</taxon>
        <taxon>Pseudomonadota</taxon>
        <taxon>Gammaproteobacteria</taxon>
        <taxon>Alteromonadales</taxon>
        <taxon>Pseudoalteromonadaceae</taxon>
        <taxon>Pseudoalteromonas</taxon>
    </lineage>
</organism>
<keyword evidence="3" id="KW-0540">Nuclease</keyword>
<evidence type="ECO:0000313" key="4">
    <source>
        <dbReference type="Proteomes" id="UP000050378"/>
    </source>
</evidence>
<keyword evidence="3" id="KW-0255">Endonuclease</keyword>
<dbReference type="NCBIfam" id="NF033154">
    <property type="entry name" value="endonuc_SmrA"/>
    <property type="match status" value="1"/>
</dbReference>
<dbReference type="SMART" id="SM00463">
    <property type="entry name" value="SMR"/>
    <property type="match status" value="1"/>
</dbReference>
<evidence type="ECO:0000313" key="3">
    <source>
        <dbReference type="EMBL" id="MEJ6497452.1"/>
    </source>
</evidence>
<dbReference type="RefSeq" id="WP_054551764.1">
    <property type="nucleotide sequence ID" value="NZ_JAQPZS010000016.1"/>
</dbReference>
<accession>A0A0P7DYA5</accession>
<keyword evidence="5" id="KW-1185">Reference proteome</keyword>
<dbReference type="InterPro" id="IPR047688">
    <property type="entry name" value="Endonuc_SmrA"/>
</dbReference>
<feature type="domain" description="Smr" evidence="1">
    <location>
        <begin position="95"/>
        <end position="176"/>
    </location>
</feature>
<dbReference type="Proteomes" id="UP001377972">
    <property type="component" value="Unassembled WGS sequence"/>
</dbReference>
<evidence type="ECO:0000313" key="5">
    <source>
        <dbReference type="Proteomes" id="UP001377972"/>
    </source>
</evidence>
<dbReference type="EMBL" id="LJTC01000002">
    <property type="protein sequence ID" value="KPM85006.1"/>
    <property type="molecule type" value="Genomic_DNA"/>
</dbReference>
<dbReference type="PROSITE" id="PS50828">
    <property type="entry name" value="SMR"/>
    <property type="match status" value="1"/>
</dbReference>
<dbReference type="STRING" id="570156.AOG27_04380"/>
<reference evidence="3 5" key="2">
    <citation type="submission" date="2023-01" db="EMBL/GenBank/DDBJ databases">
        <title>Trichodesmium-associated heterotrophic epibiont bacteria.</title>
        <authorList>
            <person name="Cleveland C.S."/>
            <person name="Webb E.A."/>
        </authorList>
    </citation>
    <scope>NUCLEOTIDE SEQUENCE [LARGE SCALE GENOMIC DNA]</scope>
    <source>
        <strain evidence="3 5">USCH2</strain>
    </source>
</reference>
<dbReference type="PANTHER" id="PTHR35562">
    <property type="entry name" value="DNA ENDONUCLEASE SMRA-RELATED"/>
    <property type="match status" value="1"/>
</dbReference>
<dbReference type="Proteomes" id="UP000050378">
    <property type="component" value="Unassembled WGS sequence"/>
</dbReference>
<dbReference type="OrthoDB" id="9808881at2"/>
<dbReference type="SUPFAM" id="SSF160443">
    <property type="entry name" value="SMR domain-like"/>
    <property type="match status" value="1"/>
</dbReference>
<dbReference type="GO" id="GO:0004520">
    <property type="term" value="F:DNA endonuclease activity"/>
    <property type="evidence" value="ECO:0007669"/>
    <property type="project" value="TreeGrafter"/>
</dbReference>
<dbReference type="PANTHER" id="PTHR35562:SF2">
    <property type="entry name" value="DNA ENDONUCLEASE SMRA-RELATED"/>
    <property type="match status" value="1"/>
</dbReference>
<proteinExistence type="predicted"/>